<feature type="transmembrane region" description="Helical" evidence="7">
    <location>
        <begin position="274"/>
        <end position="295"/>
    </location>
</feature>
<evidence type="ECO:0000256" key="3">
    <source>
        <dbReference type="ARBA" id="ARBA00022723"/>
    </source>
</evidence>
<organism evidence="9 10">
    <name type="scientific">Thiospirochaeta perfilievii</name>
    <dbReference type="NCBI Taxonomy" id="252967"/>
    <lineage>
        <taxon>Bacteria</taxon>
        <taxon>Pseudomonadati</taxon>
        <taxon>Spirochaetota</taxon>
        <taxon>Spirochaetia</taxon>
        <taxon>Spirochaetales</taxon>
        <taxon>Spirochaetaceae</taxon>
        <taxon>Thiospirochaeta</taxon>
    </lineage>
</organism>
<protein>
    <submittedName>
        <fullName evidence="9">4Fe-4S binding protein</fullName>
    </submittedName>
</protein>
<evidence type="ECO:0000313" key="10">
    <source>
        <dbReference type="Proteomes" id="UP000323824"/>
    </source>
</evidence>
<evidence type="ECO:0000256" key="4">
    <source>
        <dbReference type="ARBA" id="ARBA00023004"/>
    </source>
</evidence>
<evidence type="ECO:0000313" key="9">
    <source>
        <dbReference type="EMBL" id="QEN05083.1"/>
    </source>
</evidence>
<keyword evidence="6 7" id="KW-0472">Membrane</keyword>
<keyword evidence="7" id="KW-1133">Transmembrane helix</keyword>
<dbReference type="PANTHER" id="PTHR30224:SF4">
    <property type="entry name" value="ELECTRON TRANSPORT PROTEIN YCCM-RELATED"/>
    <property type="match status" value="1"/>
</dbReference>
<dbReference type="InterPro" id="IPR017896">
    <property type="entry name" value="4Fe4S_Fe-S-bd"/>
</dbReference>
<dbReference type="KEGG" id="sper:EW093_10295"/>
<keyword evidence="5" id="KW-0411">Iron-sulfur</keyword>
<evidence type="ECO:0000256" key="5">
    <source>
        <dbReference type="ARBA" id="ARBA00023014"/>
    </source>
</evidence>
<feature type="transmembrane region" description="Helical" evidence="7">
    <location>
        <begin position="126"/>
        <end position="148"/>
    </location>
</feature>
<dbReference type="AlphaFoldDB" id="A0A5C1QAB9"/>
<keyword evidence="7" id="KW-0812">Transmembrane</keyword>
<evidence type="ECO:0000256" key="7">
    <source>
        <dbReference type="SAM" id="Phobius"/>
    </source>
</evidence>
<reference evidence="9 10" key="1">
    <citation type="submission" date="2019-02" db="EMBL/GenBank/DDBJ databases">
        <authorList>
            <person name="Fomenkov A."/>
            <person name="Dubinina G."/>
            <person name="Grabovich M."/>
            <person name="Vincze T."/>
            <person name="Roberts R.J."/>
        </authorList>
    </citation>
    <scope>NUCLEOTIDE SEQUENCE [LARGE SCALE GENOMIC DNA]</scope>
    <source>
        <strain evidence="9 10">P</strain>
    </source>
</reference>
<keyword evidence="10" id="KW-1185">Reference proteome</keyword>
<gene>
    <name evidence="9" type="ORF">EW093_10295</name>
</gene>
<keyword evidence="2" id="KW-1003">Cell membrane</keyword>
<dbReference type="Pfam" id="PF12801">
    <property type="entry name" value="Fer4_5"/>
    <property type="match status" value="2"/>
</dbReference>
<dbReference type="InterPro" id="IPR052378">
    <property type="entry name" value="NosR_regulator"/>
</dbReference>
<sequence>MKLRKIIQILFFVLILLTSIGHGLEESGVSIPLISSASLHAVCPFGGVVSIYEYFVSGSYVKKVHESSFILMFIVFGLAIVLGPVFCGWICPFGTFQEWVSKIGRKVFKKRFNTFIPYKVDKYLRFIRYFILILVLVKTAQSVELLFANIDPYYALFNIWSDEVAITAYIALLVVVILSLFVERPFCKYACPYGALLGITNLFRPAKIKREASTCISCSVCDKKCPMNIPLSNIDVSKDHQCISCMECTSEANCPKADTMTFSIGKRVLSYKNVAIITVSLFIIGIGGSMALNLWKTESSKIPVKFSSGEFEGINNPADIRGSYTLEDVKNAFDVPVDDIVRAFALLDIKNPESFMIKELEGRYIFEDDIEIGTDAVRLFVALYRGLPYTPEEDTVLLRPANSVLKDIISSDKKEYLNSILVDLPIMTNDSLIEHQDESTDIFEIKGKTTFKEVIDQGVSEDDLIKIIGSIPDNLNMTIRDYSIEIQKEFSLIKSELEGYL</sequence>
<dbReference type="OrthoDB" id="9806398at2"/>
<name>A0A5C1QAB9_9SPIO</name>
<dbReference type="GO" id="GO:0005886">
    <property type="term" value="C:plasma membrane"/>
    <property type="evidence" value="ECO:0007669"/>
    <property type="project" value="UniProtKB-SubCell"/>
</dbReference>
<evidence type="ECO:0000256" key="1">
    <source>
        <dbReference type="ARBA" id="ARBA00004236"/>
    </source>
</evidence>
<dbReference type="EMBL" id="CP035807">
    <property type="protein sequence ID" value="QEN05083.1"/>
    <property type="molecule type" value="Genomic_DNA"/>
</dbReference>
<dbReference type="RefSeq" id="WP_149568324.1">
    <property type="nucleotide sequence ID" value="NZ_CP035807.1"/>
</dbReference>
<feature type="transmembrane region" description="Helical" evidence="7">
    <location>
        <begin position="69"/>
        <end position="96"/>
    </location>
</feature>
<dbReference type="PROSITE" id="PS51379">
    <property type="entry name" value="4FE4S_FER_2"/>
    <property type="match status" value="1"/>
</dbReference>
<dbReference type="InterPro" id="IPR017900">
    <property type="entry name" value="4Fe4S_Fe_S_CS"/>
</dbReference>
<dbReference type="GO" id="GO:0046872">
    <property type="term" value="F:metal ion binding"/>
    <property type="evidence" value="ECO:0007669"/>
    <property type="project" value="UniProtKB-KW"/>
</dbReference>
<dbReference type="PANTHER" id="PTHR30224">
    <property type="entry name" value="ELECTRON TRANSPORT PROTEIN"/>
    <property type="match status" value="1"/>
</dbReference>
<accession>A0A5C1QAB9</accession>
<dbReference type="SUPFAM" id="SSF54862">
    <property type="entry name" value="4Fe-4S ferredoxins"/>
    <property type="match status" value="1"/>
</dbReference>
<proteinExistence type="predicted"/>
<evidence type="ECO:0000259" key="8">
    <source>
        <dbReference type="PROSITE" id="PS51379"/>
    </source>
</evidence>
<feature type="domain" description="4Fe-4S ferredoxin-type" evidence="8">
    <location>
        <begin position="206"/>
        <end position="235"/>
    </location>
</feature>
<keyword evidence="3" id="KW-0479">Metal-binding</keyword>
<comment type="subcellular location">
    <subcellularLocation>
        <location evidence="1">Cell membrane</location>
    </subcellularLocation>
</comment>
<feature type="transmembrane region" description="Helical" evidence="7">
    <location>
        <begin position="164"/>
        <end position="182"/>
    </location>
</feature>
<keyword evidence="4" id="KW-0408">Iron</keyword>
<evidence type="ECO:0000256" key="6">
    <source>
        <dbReference type="ARBA" id="ARBA00023136"/>
    </source>
</evidence>
<dbReference type="Proteomes" id="UP000323824">
    <property type="component" value="Chromosome"/>
</dbReference>
<reference evidence="9 10" key="2">
    <citation type="submission" date="2019-09" db="EMBL/GenBank/DDBJ databases">
        <title>Complete Genome Sequence and Methylome Analysis of free living Spirochaetas.</title>
        <authorList>
            <person name="Leshcheva N."/>
            <person name="Mikheeva N."/>
        </authorList>
    </citation>
    <scope>NUCLEOTIDE SEQUENCE [LARGE SCALE GENOMIC DNA]</scope>
    <source>
        <strain evidence="9 10">P</strain>
    </source>
</reference>
<dbReference type="PROSITE" id="PS00198">
    <property type="entry name" value="4FE4S_FER_1"/>
    <property type="match status" value="1"/>
</dbReference>
<dbReference type="GO" id="GO:0051536">
    <property type="term" value="F:iron-sulfur cluster binding"/>
    <property type="evidence" value="ECO:0007669"/>
    <property type="project" value="UniProtKB-KW"/>
</dbReference>
<evidence type="ECO:0000256" key="2">
    <source>
        <dbReference type="ARBA" id="ARBA00022475"/>
    </source>
</evidence>